<evidence type="ECO:0000313" key="1">
    <source>
        <dbReference type="EMBL" id="KKL72091.1"/>
    </source>
</evidence>
<organism evidence="1">
    <name type="scientific">marine sediment metagenome</name>
    <dbReference type="NCBI Taxonomy" id="412755"/>
    <lineage>
        <taxon>unclassified sequences</taxon>
        <taxon>metagenomes</taxon>
        <taxon>ecological metagenomes</taxon>
    </lineage>
</organism>
<name>A0A0F9F0V1_9ZZZZ</name>
<accession>A0A0F9F0V1</accession>
<protein>
    <submittedName>
        <fullName evidence="1">Uncharacterized protein</fullName>
    </submittedName>
</protein>
<dbReference type="AlphaFoldDB" id="A0A0F9F0V1"/>
<sequence length="54" mass="6492">MKLWFTIITNKKLDRKLKEEYERGISVRQYVSKIKRGTILDPDKVLEEIQKGRV</sequence>
<gene>
    <name evidence="1" type="ORF">LCGC14_2088430</name>
</gene>
<dbReference type="EMBL" id="LAZR01025380">
    <property type="protein sequence ID" value="KKL72091.1"/>
    <property type="molecule type" value="Genomic_DNA"/>
</dbReference>
<comment type="caution">
    <text evidence="1">The sequence shown here is derived from an EMBL/GenBank/DDBJ whole genome shotgun (WGS) entry which is preliminary data.</text>
</comment>
<proteinExistence type="predicted"/>
<reference evidence="1" key="1">
    <citation type="journal article" date="2015" name="Nature">
        <title>Complex archaea that bridge the gap between prokaryotes and eukaryotes.</title>
        <authorList>
            <person name="Spang A."/>
            <person name="Saw J.H."/>
            <person name="Jorgensen S.L."/>
            <person name="Zaremba-Niedzwiedzka K."/>
            <person name="Martijn J."/>
            <person name="Lind A.E."/>
            <person name="van Eijk R."/>
            <person name="Schleper C."/>
            <person name="Guy L."/>
            <person name="Ettema T.J."/>
        </authorList>
    </citation>
    <scope>NUCLEOTIDE SEQUENCE</scope>
</reference>